<dbReference type="Proteomes" id="UP000193498">
    <property type="component" value="Unassembled WGS sequence"/>
</dbReference>
<sequence>MISPFLSKPAHGISPALITLALTTVAIAVTNPKHPQPIPGGERETCTFPSQKSINSDRYVYSFTKYHLFEWNASFLQSTTAMQSTPSYLSFLTHHTNDPGIYITFTQPGRNQMLQNDQPYH</sequence>
<evidence type="ECO:0000313" key="3">
    <source>
        <dbReference type="Proteomes" id="UP000193498"/>
    </source>
</evidence>
<evidence type="ECO:0000256" key="1">
    <source>
        <dbReference type="SAM" id="SignalP"/>
    </source>
</evidence>
<evidence type="ECO:0000313" key="2">
    <source>
        <dbReference type="EMBL" id="ORX93189.1"/>
    </source>
</evidence>
<protein>
    <submittedName>
        <fullName evidence="2">Uncharacterized protein</fullName>
    </submittedName>
</protein>
<dbReference type="InParanoid" id="A0A1Y1Y5F5"/>
<gene>
    <name evidence="2" type="ORF">K493DRAFT_37852</name>
</gene>
<proteinExistence type="predicted"/>
<dbReference type="AlphaFoldDB" id="A0A1Y1Y5F5"/>
<name>A0A1Y1Y5F5_9FUNG</name>
<accession>A0A1Y1Y5F5</accession>
<dbReference type="EMBL" id="MCFE01000244">
    <property type="protein sequence ID" value="ORX93189.1"/>
    <property type="molecule type" value="Genomic_DNA"/>
</dbReference>
<organism evidence="2 3">
    <name type="scientific">Basidiobolus meristosporus CBS 931.73</name>
    <dbReference type="NCBI Taxonomy" id="1314790"/>
    <lineage>
        <taxon>Eukaryota</taxon>
        <taxon>Fungi</taxon>
        <taxon>Fungi incertae sedis</taxon>
        <taxon>Zoopagomycota</taxon>
        <taxon>Entomophthoromycotina</taxon>
        <taxon>Basidiobolomycetes</taxon>
        <taxon>Basidiobolales</taxon>
        <taxon>Basidiobolaceae</taxon>
        <taxon>Basidiobolus</taxon>
    </lineage>
</organism>
<keyword evidence="1" id="KW-0732">Signal</keyword>
<comment type="caution">
    <text evidence="2">The sequence shown here is derived from an EMBL/GenBank/DDBJ whole genome shotgun (WGS) entry which is preliminary data.</text>
</comment>
<reference evidence="2 3" key="1">
    <citation type="submission" date="2016-07" db="EMBL/GenBank/DDBJ databases">
        <title>Pervasive Adenine N6-methylation of Active Genes in Fungi.</title>
        <authorList>
            <consortium name="DOE Joint Genome Institute"/>
            <person name="Mondo S.J."/>
            <person name="Dannebaum R.O."/>
            <person name="Kuo R.C."/>
            <person name="Labutti K."/>
            <person name="Haridas S."/>
            <person name="Kuo A."/>
            <person name="Salamov A."/>
            <person name="Ahrendt S.R."/>
            <person name="Lipzen A."/>
            <person name="Sullivan W."/>
            <person name="Andreopoulos W.B."/>
            <person name="Clum A."/>
            <person name="Lindquist E."/>
            <person name="Daum C."/>
            <person name="Ramamoorthy G.K."/>
            <person name="Gryganskyi A."/>
            <person name="Culley D."/>
            <person name="Magnuson J.K."/>
            <person name="James T.Y."/>
            <person name="O'Malley M.A."/>
            <person name="Stajich J.E."/>
            <person name="Spatafora J.W."/>
            <person name="Visel A."/>
            <person name="Grigoriev I.V."/>
        </authorList>
    </citation>
    <scope>NUCLEOTIDE SEQUENCE [LARGE SCALE GENOMIC DNA]</scope>
    <source>
        <strain evidence="2 3">CBS 931.73</strain>
    </source>
</reference>
<feature type="signal peptide" evidence="1">
    <location>
        <begin position="1"/>
        <end position="28"/>
    </location>
</feature>
<feature type="chain" id="PRO_5012033584" evidence="1">
    <location>
        <begin position="29"/>
        <end position="121"/>
    </location>
</feature>
<keyword evidence="3" id="KW-1185">Reference proteome</keyword>